<sequence>MEQIPPPFVPVQLSNATSLNSTVPYDITVQIAPPYPSLKPLVASNVSQAFESKHDQSSSSDVPTQQSVPYTSKIPNEV</sequence>
<name>A0A5J4W2G8_9EUKA</name>
<dbReference type="AlphaFoldDB" id="A0A5J4W2G8"/>
<feature type="compositionally biased region" description="Polar residues" evidence="1">
    <location>
        <begin position="57"/>
        <end position="78"/>
    </location>
</feature>
<feature type="region of interest" description="Disordered" evidence="1">
    <location>
        <begin position="48"/>
        <end position="78"/>
    </location>
</feature>
<protein>
    <submittedName>
        <fullName evidence="2">Uncharacterized protein</fullName>
    </submittedName>
</protein>
<reference evidence="2 3" key="1">
    <citation type="submission" date="2019-03" db="EMBL/GenBank/DDBJ databases">
        <title>Single cell metagenomics reveals metabolic interactions within the superorganism composed of flagellate Streblomastix strix and complex community of Bacteroidetes bacteria on its surface.</title>
        <authorList>
            <person name="Treitli S.C."/>
            <person name="Kolisko M."/>
            <person name="Husnik F."/>
            <person name="Keeling P."/>
            <person name="Hampl V."/>
        </authorList>
    </citation>
    <scope>NUCLEOTIDE SEQUENCE [LARGE SCALE GENOMIC DNA]</scope>
    <source>
        <strain evidence="2">ST1C</strain>
    </source>
</reference>
<evidence type="ECO:0000256" key="1">
    <source>
        <dbReference type="SAM" id="MobiDB-lite"/>
    </source>
</evidence>
<gene>
    <name evidence="2" type="ORF">EZS28_015819</name>
</gene>
<comment type="caution">
    <text evidence="2">The sequence shown here is derived from an EMBL/GenBank/DDBJ whole genome shotgun (WGS) entry which is preliminary data.</text>
</comment>
<dbReference type="EMBL" id="SNRW01003899">
    <property type="protein sequence ID" value="KAA6388653.1"/>
    <property type="molecule type" value="Genomic_DNA"/>
</dbReference>
<organism evidence="2 3">
    <name type="scientific">Streblomastix strix</name>
    <dbReference type="NCBI Taxonomy" id="222440"/>
    <lineage>
        <taxon>Eukaryota</taxon>
        <taxon>Metamonada</taxon>
        <taxon>Preaxostyla</taxon>
        <taxon>Oxymonadida</taxon>
        <taxon>Streblomastigidae</taxon>
        <taxon>Streblomastix</taxon>
    </lineage>
</organism>
<proteinExistence type="predicted"/>
<accession>A0A5J4W2G8</accession>
<evidence type="ECO:0000313" key="2">
    <source>
        <dbReference type="EMBL" id="KAA6388653.1"/>
    </source>
</evidence>
<dbReference type="Proteomes" id="UP000324800">
    <property type="component" value="Unassembled WGS sequence"/>
</dbReference>
<evidence type="ECO:0000313" key="3">
    <source>
        <dbReference type="Proteomes" id="UP000324800"/>
    </source>
</evidence>